<dbReference type="GO" id="GO:0046872">
    <property type="term" value="F:metal ion binding"/>
    <property type="evidence" value="ECO:0007669"/>
    <property type="project" value="UniProtKB-KW"/>
</dbReference>
<dbReference type="PATRIC" id="fig|540747.5.peg.1898"/>
<dbReference type="PANTHER" id="PTHR30006:SF15">
    <property type="entry name" value="IRON-UTILIZATION PERIPLASMIC PROTEIN"/>
    <property type="match status" value="1"/>
</dbReference>
<dbReference type="STRING" id="540747.SAMN04488031_11354"/>
<dbReference type="Pfam" id="PF13343">
    <property type="entry name" value="SBP_bac_6"/>
    <property type="match status" value="1"/>
</dbReference>
<reference evidence="6 8" key="2">
    <citation type="submission" date="2018-08" db="EMBL/GenBank/DDBJ databases">
        <title>Genetic Globetrotter - A new plasmid hitch-hiking vast phylogenetic and geographic distances.</title>
        <authorList>
            <person name="Vollmers J."/>
            <person name="Petersen J."/>
        </authorList>
    </citation>
    <scope>NUCLEOTIDE SEQUENCE [LARGE SCALE GENOMIC DNA]</scope>
    <source>
        <strain evidence="6 8">DSM 26383</strain>
    </source>
</reference>
<organism evidence="5 7">
    <name type="scientific">Roseovarius indicus</name>
    <dbReference type="NCBI Taxonomy" id="540747"/>
    <lineage>
        <taxon>Bacteria</taxon>
        <taxon>Pseudomonadati</taxon>
        <taxon>Pseudomonadota</taxon>
        <taxon>Alphaproteobacteria</taxon>
        <taxon>Rhodobacterales</taxon>
        <taxon>Roseobacteraceae</taxon>
        <taxon>Roseovarius</taxon>
    </lineage>
</organism>
<sequence>MTSLTRSVTAAAAIMALAAPALAQEVNIYSSRHYDSDDVLFDTFTDETGISVNRIEADADEIIARLEAEGDNSPADIFLAVDVGRMERAEEAGVLAPFSSDVIEERIPEHFQHPDNLWFGVSQRARIIFYAKDRVENPPVTYEALAEPEWKGKICIRSSSNVYNQSLLASIIEVHGEEGARDWAAGIVENMARAPQGGDTDQLRGLISGECDVAVANHYYFLRGFGGDVSGLSEEIDSIGWVWPNQDDRGAHVNLATASMTAAAPHPENAVKFLEFLTSDFAQTHFASQNNEYPAVESAPGVEATDRLGDFKADDTTPTAAFSRNAKAAQTIFNEVGWD</sequence>
<dbReference type="Gene3D" id="3.40.190.10">
    <property type="entry name" value="Periplasmic binding protein-like II"/>
    <property type="match status" value="2"/>
</dbReference>
<dbReference type="AlphaFoldDB" id="A0A0T5P4D1"/>
<evidence type="ECO:0000313" key="6">
    <source>
        <dbReference type="EMBL" id="QEW27980.1"/>
    </source>
</evidence>
<dbReference type="RefSeq" id="WP_057819105.1">
    <property type="nucleotide sequence ID" value="NZ_CP031598.1"/>
</dbReference>
<dbReference type="InterPro" id="IPR026045">
    <property type="entry name" value="Ferric-bd"/>
</dbReference>
<feature type="binding site" evidence="3">
    <location>
        <position position="33"/>
    </location>
    <ligand>
        <name>Fe cation</name>
        <dbReference type="ChEBI" id="CHEBI:24875"/>
    </ligand>
</feature>
<evidence type="ECO:0000256" key="1">
    <source>
        <dbReference type="ARBA" id="ARBA00008520"/>
    </source>
</evidence>
<keyword evidence="7" id="KW-1185">Reference proteome</keyword>
<reference evidence="5 7" key="1">
    <citation type="submission" date="2015-04" db="EMBL/GenBank/DDBJ databases">
        <title>The draft genome sequence of Roseovarius indicus B108T.</title>
        <authorList>
            <person name="Li G."/>
            <person name="Lai Q."/>
            <person name="Shao Z."/>
            <person name="Yan P."/>
        </authorList>
    </citation>
    <scope>NUCLEOTIDE SEQUENCE [LARGE SCALE GENOMIC DNA]</scope>
    <source>
        <strain evidence="5 7">B108</strain>
    </source>
</reference>
<evidence type="ECO:0000313" key="8">
    <source>
        <dbReference type="Proteomes" id="UP000325785"/>
    </source>
</evidence>
<comment type="similarity">
    <text evidence="1">Belongs to the bacterial solute-binding protein 1 family.</text>
</comment>
<proteinExistence type="inferred from homology"/>
<evidence type="ECO:0000313" key="5">
    <source>
        <dbReference type="EMBL" id="KRS15979.1"/>
    </source>
</evidence>
<protein>
    <submittedName>
        <fullName evidence="5">Iron deficiency-induced protein A</fullName>
    </submittedName>
    <submittedName>
        <fullName evidence="6">Iron uptake protein A1</fullName>
    </submittedName>
</protein>
<dbReference type="Proteomes" id="UP000325785">
    <property type="component" value="Chromosome"/>
</dbReference>
<name>A0A0T5P4D1_9RHOB</name>
<feature type="signal peptide" evidence="4">
    <location>
        <begin position="1"/>
        <end position="23"/>
    </location>
</feature>
<evidence type="ECO:0000256" key="4">
    <source>
        <dbReference type="SAM" id="SignalP"/>
    </source>
</evidence>
<keyword evidence="3" id="KW-0479">Metal-binding</keyword>
<evidence type="ECO:0000256" key="2">
    <source>
        <dbReference type="ARBA" id="ARBA00022729"/>
    </source>
</evidence>
<evidence type="ECO:0000313" key="7">
    <source>
        <dbReference type="Proteomes" id="UP000051401"/>
    </source>
</evidence>
<dbReference type="SUPFAM" id="SSF53850">
    <property type="entry name" value="Periplasmic binding protein-like II"/>
    <property type="match status" value="1"/>
</dbReference>
<dbReference type="OrthoDB" id="9769567at2"/>
<dbReference type="Proteomes" id="UP000051401">
    <property type="component" value="Unassembled WGS sequence"/>
</dbReference>
<keyword evidence="2 4" id="KW-0732">Signal</keyword>
<dbReference type="EMBL" id="CP031598">
    <property type="protein sequence ID" value="QEW27980.1"/>
    <property type="molecule type" value="Genomic_DNA"/>
</dbReference>
<dbReference type="EMBL" id="LAXI01000017">
    <property type="protein sequence ID" value="KRS15979.1"/>
    <property type="molecule type" value="Genomic_DNA"/>
</dbReference>
<dbReference type="KEGG" id="rid:RIdsm_03805"/>
<dbReference type="PIRSF" id="PIRSF002825">
    <property type="entry name" value="CfbpA"/>
    <property type="match status" value="1"/>
</dbReference>
<feature type="binding site" evidence="3">
    <location>
        <position position="220"/>
    </location>
    <ligand>
        <name>Fe cation</name>
        <dbReference type="ChEBI" id="CHEBI:24875"/>
    </ligand>
</feature>
<gene>
    <name evidence="6" type="primary">futA1</name>
    <name evidence="6" type="ORF">RIdsm_03805</name>
    <name evidence="5" type="ORF">XM52_20670</name>
</gene>
<accession>A0A0T5P4D1</accession>
<feature type="binding site" evidence="3">
    <location>
        <position position="219"/>
    </location>
    <ligand>
        <name>Fe cation</name>
        <dbReference type="ChEBI" id="CHEBI:24875"/>
    </ligand>
</feature>
<evidence type="ECO:0000256" key="3">
    <source>
        <dbReference type="PIRSR" id="PIRSR002825-1"/>
    </source>
</evidence>
<dbReference type="GO" id="GO:0030288">
    <property type="term" value="C:outer membrane-bounded periplasmic space"/>
    <property type="evidence" value="ECO:0007669"/>
    <property type="project" value="TreeGrafter"/>
</dbReference>
<feature type="chain" id="PRO_5010437352" evidence="4">
    <location>
        <begin position="24"/>
        <end position="339"/>
    </location>
</feature>
<keyword evidence="3" id="KW-0408">Iron</keyword>
<dbReference type="PANTHER" id="PTHR30006">
    <property type="entry name" value="THIAMINE-BINDING PERIPLASMIC PROTEIN-RELATED"/>
    <property type="match status" value="1"/>
</dbReference>